<feature type="region of interest" description="Disordered" evidence="1">
    <location>
        <begin position="1"/>
        <end position="85"/>
    </location>
</feature>
<keyword evidence="4" id="KW-1185">Reference proteome</keyword>
<accession>A0ABW5XH49</accession>
<dbReference type="Proteomes" id="UP001597391">
    <property type="component" value="Unassembled WGS sequence"/>
</dbReference>
<dbReference type="RefSeq" id="WP_377467916.1">
    <property type="nucleotide sequence ID" value="NZ_JBHUOP010000008.1"/>
</dbReference>
<sequence>MSLPTMTLGAPAQTASGPATPSNSRTAGSSERAADFDAKVAQEIGEQTQQQTSHEGSTEAGDSSASSTDTVVPTEPQVPVDQSQIAFELIISQEATENLNDQAPVVEEAAPQDNPAQDNVPAELGEDAATPQVVPQGVPVEPTEDGSETVAPTPRAQDNTAREGAPTRQQPANPQPGTPPAAPQPVQENAGPRITVTQQAAAEPTTPVVTMSAPGGESTPSQPAAAQSTPQPVPTTPVVATAPVIAQSAPVSEPASVASAPPANTPAGMLEQVRGPIGRLTQAGAGEHTFTVNVTPENLGPVTVRAHIGHEGIRVELIGATDGARESLRAILNDLKRDLQSTGMNAQLDVGSERSDARDQFGPGGFGRGTASPSAAQAGAGNAQFVENDATPSQDTRHPDAHGVDIMA</sequence>
<dbReference type="EMBL" id="JBHUOP010000008">
    <property type="protein sequence ID" value="MFD2841666.1"/>
    <property type="molecule type" value="Genomic_DNA"/>
</dbReference>
<evidence type="ECO:0000313" key="3">
    <source>
        <dbReference type="EMBL" id="MFD2841666.1"/>
    </source>
</evidence>
<evidence type="ECO:0000313" key="4">
    <source>
        <dbReference type="Proteomes" id="UP001597391"/>
    </source>
</evidence>
<keyword evidence="3" id="KW-0282">Flagellum</keyword>
<proteinExistence type="predicted"/>
<evidence type="ECO:0000259" key="2">
    <source>
        <dbReference type="Pfam" id="PF02120"/>
    </source>
</evidence>
<feature type="compositionally biased region" description="Low complexity" evidence="1">
    <location>
        <begin position="250"/>
        <end position="267"/>
    </location>
</feature>
<protein>
    <submittedName>
        <fullName evidence="3">Flagellar hook-length control protein FliK</fullName>
    </submittedName>
</protein>
<feature type="compositionally biased region" description="Polar residues" evidence="1">
    <location>
        <begin position="45"/>
        <end position="71"/>
    </location>
</feature>
<dbReference type="CDD" id="cd17470">
    <property type="entry name" value="T3SS_Flik_C"/>
    <property type="match status" value="1"/>
</dbReference>
<feature type="region of interest" description="Disordered" evidence="1">
    <location>
        <begin position="98"/>
        <end position="236"/>
    </location>
</feature>
<feature type="compositionally biased region" description="Pro residues" evidence="1">
    <location>
        <begin position="173"/>
        <end position="183"/>
    </location>
</feature>
<organism evidence="3 4">
    <name type="scientific">Populibacterium corticicola</name>
    <dbReference type="NCBI Taxonomy" id="1812826"/>
    <lineage>
        <taxon>Bacteria</taxon>
        <taxon>Bacillati</taxon>
        <taxon>Actinomycetota</taxon>
        <taxon>Actinomycetes</taxon>
        <taxon>Micrococcales</taxon>
        <taxon>Jonesiaceae</taxon>
        <taxon>Populibacterium</taxon>
    </lineage>
</organism>
<feature type="compositionally biased region" description="Low complexity" evidence="1">
    <location>
        <begin position="130"/>
        <end position="141"/>
    </location>
</feature>
<dbReference type="InterPro" id="IPR021136">
    <property type="entry name" value="Flagellar_hook_control-like_C"/>
</dbReference>
<feature type="compositionally biased region" description="Polar residues" evidence="1">
    <location>
        <begin position="13"/>
        <end position="29"/>
    </location>
</feature>
<reference evidence="4" key="1">
    <citation type="journal article" date="2019" name="Int. J. Syst. Evol. Microbiol.">
        <title>The Global Catalogue of Microorganisms (GCM) 10K type strain sequencing project: providing services to taxonomists for standard genome sequencing and annotation.</title>
        <authorList>
            <consortium name="The Broad Institute Genomics Platform"/>
            <consortium name="The Broad Institute Genome Sequencing Center for Infectious Disease"/>
            <person name="Wu L."/>
            <person name="Ma J."/>
        </authorList>
    </citation>
    <scope>NUCLEOTIDE SEQUENCE [LARGE SCALE GENOMIC DNA]</scope>
    <source>
        <strain evidence="4">KCTC 33576</strain>
    </source>
</reference>
<feature type="compositionally biased region" description="Low complexity" evidence="1">
    <location>
        <begin position="218"/>
        <end position="236"/>
    </location>
</feature>
<feature type="region of interest" description="Disordered" evidence="1">
    <location>
        <begin position="349"/>
        <end position="408"/>
    </location>
</feature>
<keyword evidence="3" id="KW-0966">Cell projection</keyword>
<gene>
    <name evidence="3" type="ORF">ACFSYH_13955</name>
</gene>
<dbReference type="Gene3D" id="3.30.750.140">
    <property type="match status" value="1"/>
</dbReference>
<feature type="region of interest" description="Disordered" evidence="1">
    <location>
        <begin position="250"/>
        <end position="269"/>
    </location>
</feature>
<comment type="caution">
    <text evidence="3">The sequence shown here is derived from an EMBL/GenBank/DDBJ whole genome shotgun (WGS) entry which is preliminary data.</text>
</comment>
<feature type="compositionally biased region" description="Basic and acidic residues" evidence="1">
    <location>
        <begin position="395"/>
        <end position="408"/>
    </location>
</feature>
<evidence type="ECO:0000256" key="1">
    <source>
        <dbReference type="SAM" id="MobiDB-lite"/>
    </source>
</evidence>
<name>A0ABW5XH49_9MICO</name>
<keyword evidence="3" id="KW-0969">Cilium</keyword>
<dbReference type="InterPro" id="IPR038610">
    <property type="entry name" value="FliK-like_C_sf"/>
</dbReference>
<dbReference type="Pfam" id="PF02120">
    <property type="entry name" value="Flg_hook"/>
    <property type="match status" value="1"/>
</dbReference>
<feature type="domain" description="Flagellar hook-length control protein-like C-terminal" evidence="2">
    <location>
        <begin position="281"/>
        <end position="354"/>
    </location>
</feature>